<dbReference type="AlphaFoldDB" id="A0A7C4LPA8"/>
<dbReference type="InterPro" id="IPR023825">
    <property type="entry name" value="CRISPR-assoc_RAMP_BGP1436"/>
</dbReference>
<proteinExistence type="predicted"/>
<accession>A0A7C4LPA8</accession>
<sequence>MPAPAFHNPYNFVPALPRDGITGELGDHAPIGHHVLHPDRYTGVIRVKMTVITPLLVPDAACAQDCPNDHKSFTVRLDADGKPYIPPTSIKGMLRSAYEAVTNSRLAVFPGHERKLAYRMATQEGLSLIPARVENGQLILLPGTSDIGTNGPQGPMYAAWLPRYFRGNLDRNAVRYPNNQLPAHRDEVECWVELIQHWRWDRRNNRHQQDFQYWRVRQIVPRRQQLGSRPNPSPDPGRRDRSSYHQPLGQLRRITGYVCITNANIDRKHDERVFFALSQQPTILSLSKQESSDWETLILNYQQEHGEEIRQGRTSPPALSNSEWSRQIVGINGQQLAETLLSEGTLLYAQVEQVADRWQLCGLYPVNISRKLHDVSPIELLHQSLCPATSLSQLSPADRVFGWVNQQGHGSYKGNVRIGPVRCVTPKEQAIENFGTPGLPLAILGQPKPQQARFYVAKTPNGEAQANGLSKEDAGYARGKGLRGRKVYPHQKGLPNDHWDNAMQDRTQQAVNGHFQEYRRPRLNGHEQRDNQNRSIQGWVKPGTEFTFDIHVTNLSKVELGALLWLLSLPANHFHRFGGGKPLGFGSIRLEIDPDGTHLHDGHGWKKIYSTLEDGLPAEADRTALIQAFRDAVRTAYGPAESFERVPFIAAWLKMATGHTDNLPTHYPRARQQGQNGPVPPHPEGLAYEWFVANDRTGHNGGPQASLPDLLNDHGLPMLDAPRRGY</sequence>
<dbReference type="Pfam" id="PF03787">
    <property type="entry name" value="RAMPs"/>
    <property type="match status" value="1"/>
</dbReference>
<feature type="region of interest" description="Disordered" evidence="2">
    <location>
        <begin position="697"/>
        <end position="726"/>
    </location>
</feature>
<evidence type="ECO:0000259" key="3">
    <source>
        <dbReference type="Pfam" id="PF03787"/>
    </source>
</evidence>
<dbReference type="CDD" id="cd09726">
    <property type="entry name" value="RAMP_I_III"/>
    <property type="match status" value="1"/>
</dbReference>
<dbReference type="EMBL" id="DSVQ01000016">
    <property type="protein sequence ID" value="HGT40097.1"/>
    <property type="molecule type" value="Genomic_DNA"/>
</dbReference>
<comment type="caution">
    <text evidence="4">The sequence shown here is derived from an EMBL/GenBank/DDBJ whole genome shotgun (WGS) entry which is preliminary data.</text>
</comment>
<evidence type="ECO:0000256" key="1">
    <source>
        <dbReference type="ARBA" id="ARBA00023118"/>
    </source>
</evidence>
<dbReference type="GO" id="GO:0051607">
    <property type="term" value="P:defense response to virus"/>
    <property type="evidence" value="ECO:0007669"/>
    <property type="project" value="UniProtKB-KW"/>
</dbReference>
<reference evidence="4" key="1">
    <citation type="journal article" date="2020" name="mSystems">
        <title>Genome- and Community-Level Interaction Insights into Carbon Utilization and Element Cycling Functions of Hydrothermarchaeota in Hydrothermal Sediment.</title>
        <authorList>
            <person name="Zhou Z."/>
            <person name="Liu Y."/>
            <person name="Xu W."/>
            <person name="Pan J."/>
            <person name="Luo Z.H."/>
            <person name="Li M."/>
        </authorList>
    </citation>
    <scope>NUCLEOTIDE SEQUENCE [LARGE SCALE GENOMIC DNA]</scope>
    <source>
        <strain evidence="4">SpSt-508</strain>
    </source>
</reference>
<organism evidence="4">
    <name type="scientific">Schlesneria paludicola</name>
    <dbReference type="NCBI Taxonomy" id="360056"/>
    <lineage>
        <taxon>Bacteria</taxon>
        <taxon>Pseudomonadati</taxon>
        <taxon>Planctomycetota</taxon>
        <taxon>Planctomycetia</taxon>
        <taxon>Planctomycetales</taxon>
        <taxon>Planctomycetaceae</taxon>
        <taxon>Schlesneria</taxon>
    </lineage>
</organism>
<feature type="region of interest" description="Disordered" evidence="2">
    <location>
        <begin position="223"/>
        <end position="246"/>
    </location>
</feature>
<name>A0A7C4LPA8_9PLAN</name>
<evidence type="ECO:0000313" key="4">
    <source>
        <dbReference type="EMBL" id="HGT40097.1"/>
    </source>
</evidence>
<dbReference type="NCBIfam" id="TIGR03986">
    <property type="entry name" value="TIGR03986 family CRISPR-associated RAMP protein"/>
    <property type="match status" value="1"/>
</dbReference>
<gene>
    <name evidence="4" type="ORF">ENS64_12670</name>
</gene>
<dbReference type="InterPro" id="IPR005537">
    <property type="entry name" value="RAMP_III_fam"/>
</dbReference>
<keyword evidence="1" id="KW-0051">Antiviral defense</keyword>
<protein>
    <submittedName>
        <fullName evidence="4">TIGR03986 family CRISPR-associated RAMP protein</fullName>
    </submittedName>
</protein>
<evidence type="ECO:0000256" key="2">
    <source>
        <dbReference type="SAM" id="MobiDB-lite"/>
    </source>
</evidence>
<feature type="domain" description="CRISPR type III-associated protein" evidence="3">
    <location>
        <begin position="49"/>
        <end position="106"/>
    </location>
</feature>